<dbReference type="GO" id="GO:0030245">
    <property type="term" value="P:cellulose catabolic process"/>
    <property type="evidence" value="ECO:0007669"/>
    <property type="project" value="UniProtKB-KW"/>
</dbReference>
<dbReference type="InterPro" id="IPR008928">
    <property type="entry name" value="6-hairpin_glycosidase_sf"/>
</dbReference>
<proteinExistence type="inferred from homology"/>
<dbReference type="SUPFAM" id="SSF48208">
    <property type="entry name" value="Six-hairpin glycosidases"/>
    <property type="match status" value="1"/>
</dbReference>
<dbReference type="InterPro" id="IPR012341">
    <property type="entry name" value="6hp_glycosidase-like_sf"/>
</dbReference>
<reference evidence="10 11" key="1">
    <citation type="submission" date="2024-09" db="EMBL/GenBank/DDBJ databases">
        <title>Chromosome-scale assembly of Riccia sorocarpa.</title>
        <authorList>
            <person name="Paukszto L."/>
        </authorList>
    </citation>
    <scope>NUCLEOTIDE SEQUENCE [LARGE SCALE GENOMIC DNA]</scope>
    <source>
        <strain evidence="10">LP-2024</strain>
        <tissue evidence="10">Aerial parts of the thallus</tissue>
    </source>
</reference>
<comment type="catalytic activity">
    <reaction evidence="1">
        <text>Endohydrolysis of (1-&gt;4)-beta-D-glucosidic linkages in cellulose, lichenin and cereal beta-D-glucans.</text>
        <dbReference type="EC" id="3.2.1.4"/>
    </reaction>
</comment>
<keyword evidence="5" id="KW-0136">Cellulose degradation</keyword>
<evidence type="ECO:0000256" key="2">
    <source>
        <dbReference type="ARBA" id="ARBA00007072"/>
    </source>
</evidence>
<comment type="caution">
    <text evidence="10">The sequence shown here is derived from an EMBL/GenBank/DDBJ whole genome shotgun (WGS) entry which is preliminary data.</text>
</comment>
<dbReference type="PANTHER" id="PTHR22298">
    <property type="entry name" value="ENDO-1,4-BETA-GLUCANASE"/>
    <property type="match status" value="1"/>
</dbReference>
<evidence type="ECO:0000256" key="1">
    <source>
        <dbReference type="ARBA" id="ARBA00000966"/>
    </source>
</evidence>
<evidence type="ECO:0000256" key="5">
    <source>
        <dbReference type="ARBA" id="ARBA00023001"/>
    </source>
</evidence>
<keyword evidence="8" id="KW-0624">Polysaccharide degradation</keyword>
<dbReference type="Pfam" id="PF00759">
    <property type="entry name" value="Glyco_hydro_9"/>
    <property type="match status" value="1"/>
</dbReference>
<dbReference type="GO" id="GO:0008810">
    <property type="term" value="F:cellulase activity"/>
    <property type="evidence" value="ECO:0007669"/>
    <property type="project" value="UniProtKB-EC"/>
</dbReference>
<evidence type="ECO:0000256" key="7">
    <source>
        <dbReference type="ARBA" id="ARBA00023295"/>
    </source>
</evidence>
<evidence type="ECO:0000313" key="11">
    <source>
        <dbReference type="Proteomes" id="UP001633002"/>
    </source>
</evidence>
<feature type="domain" description="Glycoside hydrolase family 9" evidence="9">
    <location>
        <begin position="22"/>
        <end position="103"/>
    </location>
</feature>
<sequence>MNPQLAIRDLLQCTFALLESQFVQSGPLPSNQRVTWRGDSDIEDGNAQGIDLVGGYYDAGDNVKFQFPMAYTITTLAWGVVEYRSQLDQLGQLQYALDAVKWGPITSLKPIRSRMSYGQTLEMVRPITRVG</sequence>
<name>A0ABD3IAS2_9MARC</name>
<dbReference type="Gene3D" id="1.50.10.10">
    <property type="match status" value="1"/>
</dbReference>
<evidence type="ECO:0000256" key="4">
    <source>
        <dbReference type="ARBA" id="ARBA00022801"/>
    </source>
</evidence>
<evidence type="ECO:0000256" key="6">
    <source>
        <dbReference type="ARBA" id="ARBA00023277"/>
    </source>
</evidence>
<dbReference type="InterPro" id="IPR001701">
    <property type="entry name" value="Glyco_hydro_9"/>
</dbReference>
<comment type="similarity">
    <text evidence="2">Belongs to the glycosyl hydrolase 9 (cellulase E) family.</text>
</comment>
<dbReference type="AlphaFoldDB" id="A0ABD3IAS2"/>
<gene>
    <name evidence="10" type="ORF">R1sor_017408</name>
</gene>
<evidence type="ECO:0000256" key="3">
    <source>
        <dbReference type="ARBA" id="ARBA00012601"/>
    </source>
</evidence>
<dbReference type="EMBL" id="JBJQOH010000001">
    <property type="protein sequence ID" value="KAL3699386.1"/>
    <property type="molecule type" value="Genomic_DNA"/>
</dbReference>
<evidence type="ECO:0000313" key="10">
    <source>
        <dbReference type="EMBL" id="KAL3699386.1"/>
    </source>
</evidence>
<protein>
    <recommendedName>
        <fullName evidence="3">cellulase</fullName>
        <ecNumber evidence="3">3.2.1.4</ecNumber>
    </recommendedName>
</protein>
<evidence type="ECO:0000256" key="8">
    <source>
        <dbReference type="ARBA" id="ARBA00023326"/>
    </source>
</evidence>
<accession>A0ABD3IAS2</accession>
<organism evidence="10 11">
    <name type="scientific">Riccia sorocarpa</name>
    <dbReference type="NCBI Taxonomy" id="122646"/>
    <lineage>
        <taxon>Eukaryota</taxon>
        <taxon>Viridiplantae</taxon>
        <taxon>Streptophyta</taxon>
        <taxon>Embryophyta</taxon>
        <taxon>Marchantiophyta</taxon>
        <taxon>Marchantiopsida</taxon>
        <taxon>Marchantiidae</taxon>
        <taxon>Marchantiales</taxon>
        <taxon>Ricciaceae</taxon>
        <taxon>Riccia</taxon>
    </lineage>
</organism>
<keyword evidence="7" id="KW-0326">Glycosidase</keyword>
<keyword evidence="6" id="KW-0119">Carbohydrate metabolism</keyword>
<keyword evidence="4" id="KW-0378">Hydrolase</keyword>
<dbReference type="EC" id="3.2.1.4" evidence="3"/>
<dbReference type="Proteomes" id="UP001633002">
    <property type="component" value="Unassembled WGS sequence"/>
</dbReference>
<evidence type="ECO:0000259" key="9">
    <source>
        <dbReference type="Pfam" id="PF00759"/>
    </source>
</evidence>
<keyword evidence="11" id="KW-1185">Reference proteome</keyword>